<dbReference type="Pfam" id="PF06325">
    <property type="entry name" value="PrmA"/>
    <property type="match status" value="1"/>
</dbReference>
<keyword evidence="4 6" id="KW-0808">Transferase</keyword>
<keyword evidence="7" id="KW-0689">Ribosomal protein</keyword>
<dbReference type="GO" id="GO:0032259">
    <property type="term" value="P:methylation"/>
    <property type="evidence" value="ECO:0007669"/>
    <property type="project" value="UniProtKB-KW"/>
</dbReference>
<evidence type="ECO:0000313" key="7">
    <source>
        <dbReference type="EMBL" id="PWE17153.1"/>
    </source>
</evidence>
<reference evidence="8" key="1">
    <citation type="submission" date="2018-05" db="EMBL/GenBank/DDBJ databases">
        <authorList>
            <person name="Liu B.-T."/>
        </authorList>
    </citation>
    <scope>NUCLEOTIDE SEQUENCE [LARGE SCALE GENOMIC DNA]</scope>
    <source>
        <strain evidence="8">WD6-1</strain>
    </source>
</reference>
<dbReference type="GO" id="GO:0008276">
    <property type="term" value="F:protein methyltransferase activity"/>
    <property type="evidence" value="ECO:0007669"/>
    <property type="project" value="UniProtKB-UniRule"/>
</dbReference>
<evidence type="ECO:0000256" key="1">
    <source>
        <dbReference type="ARBA" id="ARBA00009741"/>
    </source>
</evidence>
<name>A0A2U2BT11_9PROT</name>
<protein>
    <recommendedName>
        <fullName evidence="6">Ribosomal protein L11 methyltransferase</fullName>
        <shortName evidence="6">L11 Mtase</shortName>
        <ecNumber evidence="6">2.1.1.-</ecNumber>
    </recommendedName>
</protein>
<keyword evidence="8" id="KW-1185">Reference proteome</keyword>
<comment type="function">
    <text evidence="6">Methylates ribosomal protein L11.</text>
</comment>
<sequence>MTALWRLEALGPMDALKAANDRLDAMDEPPALAWSLFEQGEPARGRLDVLFAAQPKIDAFLADIGLDRDAVDVSFGPLPEEDWVRLSLQGLAPVEAGRFVVHGAHDADKVPAEKTGILIEAGPAFGTGHHGTTKGCLIAVDRLAAKDFAPHSVLDLGCGTGALAIAAAKLWPEAVIAASDIDSEAVLETRSNAEKNGVAGHLDVFEADGFESPKLEHARFDLILANILAGPLERLARQLAERLKPGGRAILSGLLDEQAERVATAYAKAGLKVAGRESFDGWTTLVLAEG</sequence>
<dbReference type="OrthoDB" id="9785995at2"/>
<comment type="subcellular location">
    <subcellularLocation>
        <location evidence="6">Cytoplasm</location>
    </subcellularLocation>
</comment>
<gene>
    <name evidence="6" type="primary">prmA</name>
    <name evidence="7" type="ORF">DDZ18_09550</name>
</gene>
<dbReference type="InterPro" id="IPR029063">
    <property type="entry name" value="SAM-dependent_MTases_sf"/>
</dbReference>
<dbReference type="InterPro" id="IPR004498">
    <property type="entry name" value="Ribosomal_PrmA_MeTrfase"/>
</dbReference>
<feature type="binding site" evidence="6">
    <location>
        <position position="133"/>
    </location>
    <ligand>
        <name>S-adenosyl-L-methionine</name>
        <dbReference type="ChEBI" id="CHEBI:59789"/>
    </ligand>
</feature>
<organism evidence="7 8">
    <name type="scientific">Marinicauda salina</name>
    <dbReference type="NCBI Taxonomy" id="2135793"/>
    <lineage>
        <taxon>Bacteria</taxon>
        <taxon>Pseudomonadati</taxon>
        <taxon>Pseudomonadota</taxon>
        <taxon>Alphaproteobacteria</taxon>
        <taxon>Maricaulales</taxon>
        <taxon>Maricaulaceae</taxon>
        <taxon>Marinicauda</taxon>
    </lineage>
</organism>
<dbReference type="PANTHER" id="PTHR43648:SF1">
    <property type="entry name" value="ELECTRON TRANSFER FLAVOPROTEIN BETA SUBUNIT LYSINE METHYLTRANSFERASE"/>
    <property type="match status" value="1"/>
</dbReference>
<proteinExistence type="inferred from homology"/>
<keyword evidence="5 6" id="KW-0949">S-adenosyl-L-methionine</keyword>
<comment type="catalytic activity">
    <reaction evidence="6">
        <text>L-lysyl-[protein] + 3 S-adenosyl-L-methionine = N(6),N(6),N(6)-trimethyl-L-lysyl-[protein] + 3 S-adenosyl-L-homocysteine + 3 H(+)</text>
        <dbReference type="Rhea" id="RHEA:54192"/>
        <dbReference type="Rhea" id="RHEA-COMP:9752"/>
        <dbReference type="Rhea" id="RHEA-COMP:13826"/>
        <dbReference type="ChEBI" id="CHEBI:15378"/>
        <dbReference type="ChEBI" id="CHEBI:29969"/>
        <dbReference type="ChEBI" id="CHEBI:57856"/>
        <dbReference type="ChEBI" id="CHEBI:59789"/>
        <dbReference type="ChEBI" id="CHEBI:61961"/>
    </reaction>
</comment>
<dbReference type="GO" id="GO:0005737">
    <property type="term" value="C:cytoplasm"/>
    <property type="evidence" value="ECO:0007669"/>
    <property type="project" value="UniProtKB-SubCell"/>
</dbReference>
<accession>A0A2U2BT11</accession>
<evidence type="ECO:0000256" key="5">
    <source>
        <dbReference type="ARBA" id="ARBA00022691"/>
    </source>
</evidence>
<evidence type="ECO:0000256" key="6">
    <source>
        <dbReference type="HAMAP-Rule" id="MF_00735"/>
    </source>
</evidence>
<evidence type="ECO:0000256" key="4">
    <source>
        <dbReference type="ARBA" id="ARBA00022679"/>
    </source>
</evidence>
<dbReference type="CDD" id="cd02440">
    <property type="entry name" value="AdoMet_MTases"/>
    <property type="match status" value="1"/>
</dbReference>
<feature type="binding site" evidence="6">
    <location>
        <position position="157"/>
    </location>
    <ligand>
        <name>S-adenosyl-L-methionine</name>
        <dbReference type="ChEBI" id="CHEBI:59789"/>
    </ligand>
</feature>
<comment type="similarity">
    <text evidence="1 6">Belongs to the methyltransferase superfamily. PrmA family.</text>
</comment>
<dbReference type="PANTHER" id="PTHR43648">
    <property type="entry name" value="ELECTRON TRANSFER FLAVOPROTEIN BETA SUBUNIT LYSINE METHYLTRANSFERASE"/>
    <property type="match status" value="1"/>
</dbReference>
<dbReference type="InterPro" id="IPR050078">
    <property type="entry name" value="Ribosomal_L11_MeTrfase_PrmA"/>
</dbReference>
<dbReference type="EC" id="2.1.1.-" evidence="6"/>
<dbReference type="SUPFAM" id="SSF53335">
    <property type="entry name" value="S-adenosyl-L-methionine-dependent methyltransferases"/>
    <property type="match status" value="1"/>
</dbReference>
<feature type="binding site" evidence="6">
    <location>
        <position position="226"/>
    </location>
    <ligand>
        <name>S-adenosyl-L-methionine</name>
        <dbReference type="ChEBI" id="CHEBI:59789"/>
    </ligand>
</feature>
<comment type="caution">
    <text evidence="7">The sequence shown here is derived from an EMBL/GenBank/DDBJ whole genome shotgun (WGS) entry which is preliminary data.</text>
</comment>
<keyword evidence="7" id="KW-0687">Ribonucleoprotein</keyword>
<keyword evidence="3 6" id="KW-0489">Methyltransferase</keyword>
<evidence type="ECO:0000256" key="3">
    <source>
        <dbReference type="ARBA" id="ARBA00022603"/>
    </source>
</evidence>
<dbReference type="Gene3D" id="3.40.50.150">
    <property type="entry name" value="Vaccinia Virus protein VP39"/>
    <property type="match status" value="1"/>
</dbReference>
<dbReference type="Proteomes" id="UP000245168">
    <property type="component" value="Unassembled WGS sequence"/>
</dbReference>
<dbReference type="HAMAP" id="MF_00735">
    <property type="entry name" value="Methyltr_PrmA"/>
    <property type="match status" value="1"/>
</dbReference>
<dbReference type="AlphaFoldDB" id="A0A2U2BT11"/>
<dbReference type="GO" id="GO:0005840">
    <property type="term" value="C:ribosome"/>
    <property type="evidence" value="ECO:0007669"/>
    <property type="project" value="UniProtKB-KW"/>
</dbReference>
<dbReference type="EMBL" id="QEXV01000004">
    <property type="protein sequence ID" value="PWE17153.1"/>
    <property type="molecule type" value="Genomic_DNA"/>
</dbReference>
<keyword evidence="2 6" id="KW-0963">Cytoplasm</keyword>
<evidence type="ECO:0000313" key="8">
    <source>
        <dbReference type="Proteomes" id="UP000245168"/>
    </source>
</evidence>
<feature type="binding site" evidence="6">
    <location>
        <position position="180"/>
    </location>
    <ligand>
        <name>S-adenosyl-L-methionine</name>
        <dbReference type="ChEBI" id="CHEBI:59789"/>
    </ligand>
</feature>
<evidence type="ECO:0000256" key="2">
    <source>
        <dbReference type="ARBA" id="ARBA00022490"/>
    </source>
</evidence>